<feature type="region of interest" description="Disordered" evidence="1">
    <location>
        <begin position="40"/>
        <end position="111"/>
    </location>
</feature>
<feature type="compositionally biased region" description="Low complexity" evidence="1">
    <location>
        <begin position="47"/>
        <end position="58"/>
    </location>
</feature>
<name>L8H495_ACACF</name>
<dbReference type="Proteomes" id="UP000011083">
    <property type="component" value="Unassembled WGS sequence"/>
</dbReference>
<feature type="compositionally biased region" description="Basic and acidic residues" evidence="1">
    <location>
        <begin position="140"/>
        <end position="152"/>
    </location>
</feature>
<proteinExistence type="predicted"/>
<organism evidence="2 3">
    <name type="scientific">Acanthamoeba castellanii (strain ATCC 30010 / Neff)</name>
    <dbReference type="NCBI Taxonomy" id="1257118"/>
    <lineage>
        <taxon>Eukaryota</taxon>
        <taxon>Amoebozoa</taxon>
        <taxon>Discosea</taxon>
        <taxon>Longamoebia</taxon>
        <taxon>Centramoebida</taxon>
        <taxon>Acanthamoebidae</taxon>
        <taxon>Acanthamoeba</taxon>
    </lineage>
</organism>
<feature type="compositionally biased region" description="Basic and acidic residues" evidence="1">
    <location>
        <begin position="82"/>
        <end position="93"/>
    </location>
</feature>
<dbReference type="RefSeq" id="XP_004342137.1">
    <property type="nucleotide sequence ID" value="XM_004342088.1"/>
</dbReference>
<dbReference type="EMBL" id="KB007926">
    <property type="protein sequence ID" value="ELR20027.1"/>
    <property type="molecule type" value="Genomic_DNA"/>
</dbReference>
<dbReference type="GeneID" id="14920867"/>
<dbReference type="VEuPathDB" id="AmoebaDB:ACA1_113730"/>
<evidence type="ECO:0000256" key="1">
    <source>
        <dbReference type="SAM" id="MobiDB-lite"/>
    </source>
</evidence>
<gene>
    <name evidence="2" type="ORF">ACA1_113730</name>
</gene>
<dbReference type="KEGG" id="acan:ACA1_113730"/>
<accession>L8H495</accession>
<evidence type="ECO:0000313" key="2">
    <source>
        <dbReference type="EMBL" id="ELR20027.1"/>
    </source>
</evidence>
<sequence length="190" mass="20774">MMMTSTTKTSIGLRQPHVHHAMGLFDMFHRLMFDTARSSYAPHGHGHSTSTYASSSSGDELLSEPSSPEVILVDSDGEDTSSLERGRTRREQRTAAADIPAPLALPRPRLPAGPAQEVIDLTLLPDSEDDGDDDDETEADVARRLRRGREQGEPLPTVVVNLEASPGPQVREFARRSGGRIADIIHEQDI</sequence>
<feature type="compositionally biased region" description="Acidic residues" evidence="1">
    <location>
        <begin position="126"/>
        <end position="139"/>
    </location>
</feature>
<evidence type="ECO:0000313" key="3">
    <source>
        <dbReference type="Proteomes" id="UP000011083"/>
    </source>
</evidence>
<dbReference type="AlphaFoldDB" id="L8H495"/>
<protein>
    <submittedName>
        <fullName evidence="2">Uncharacterized protein</fullName>
    </submittedName>
</protein>
<feature type="region of interest" description="Disordered" evidence="1">
    <location>
        <begin position="123"/>
        <end position="158"/>
    </location>
</feature>
<keyword evidence="3" id="KW-1185">Reference proteome</keyword>
<reference evidence="2 3" key="1">
    <citation type="journal article" date="2013" name="Genome Biol.">
        <title>Genome of Acanthamoeba castellanii highlights extensive lateral gene transfer and early evolution of tyrosine kinase signaling.</title>
        <authorList>
            <person name="Clarke M."/>
            <person name="Lohan A.J."/>
            <person name="Liu B."/>
            <person name="Lagkouvardos I."/>
            <person name="Roy S."/>
            <person name="Zafar N."/>
            <person name="Bertelli C."/>
            <person name="Schilde C."/>
            <person name="Kianianmomeni A."/>
            <person name="Burglin T.R."/>
            <person name="Frech C."/>
            <person name="Turcotte B."/>
            <person name="Kopec K.O."/>
            <person name="Synnott J.M."/>
            <person name="Choo C."/>
            <person name="Paponov I."/>
            <person name="Finkler A."/>
            <person name="Soon Heng Tan C."/>
            <person name="Hutchins A.P."/>
            <person name="Weinmeier T."/>
            <person name="Rattei T."/>
            <person name="Chu J.S."/>
            <person name="Gimenez G."/>
            <person name="Irimia M."/>
            <person name="Rigden D.J."/>
            <person name="Fitzpatrick D.A."/>
            <person name="Lorenzo-Morales J."/>
            <person name="Bateman A."/>
            <person name="Chiu C.H."/>
            <person name="Tang P."/>
            <person name="Hegemann P."/>
            <person name="Fromm H."/>
            <person name="Raoult D."/>
            <person name="Greub G."/>
            <person name="Miranda-Saavedra D."/>
            <person name="Chen N."/>
            <person name="Nash P."/>
            <person name="Ginger M.L."/>
            <person name="Horn M."/>
            <person name="Schaap P."/>
            <person name="Caler L."/>
            <person name="Loftus B."/>
        </authorList>
    </citation>
    <scope>NUCLEOTIDE SEQUENCE [LARGE SCALE GENOMIC DNA]</scope>
    <source>
        <strain evidence="2 3">Neff</strain>
    </source>
</reference>